<proteinExistence type="predicted"/>
<comment type="caution">
    <text evidence="2">The sequence shown here is derived from an EMBL/GenBank/DDBJ whole genome shotgun (WGS) entry which is preliminary data.</text>
</comment>
<evidence type="ECO:0000313" key="3">
    <source>
        <dbReference type="Proteomes" id="UP000666562"/>
    </source>
</evidence>
<dbReference type="Gene3D" id="3.40.50.2000">
    <property type="entry name" value="Glycogen Phosphorylase B"/>
    <property type="match status" value="2"/>
</dbReference>
<dbReference type="EMBL" id="JAAORC010000002">
    <property type="protein sequence ID" value="MBO8223267.1"/>
    <property type="molecule type" value="Genomic_DNA"/>
</dbReference>
<evidence type="ECO:0000313" key="2">
    <source>
        <dbReference type="EMBL" id="MBO8223267.1"/>
    </source>
</evidence>
<evidence type="ECO:0000259" key="1">
    <source>
        <dbReference type="Pfam" id="PF00534"/>
    </source>
</evidence>
<dbReference type="InterPro" id="IPR001296">
    <property type="entry name" value="Glyco_trans_1"/>
</dbReference>
<dbReference type="RefSeq" id="WP_100883913.1">
    <property type="nucleotide sequence ID" value="NZ_JAAORC010000002.1"/>
</dbReference>
<dbReference type="Proteomes" id="UP000666562">
    <property type="component" value="Unassembled WGS sequence"/>
</dbReference>
<dbReference type="GO" id="GO:0016757">
    <property type="term" value="F:glycosyltransferase activity"/>
    <property type="evidence" value="ECO:0007669"/>
    <property type="project" value="InterPro"/>
</dbReference>
<accession>A0A8I1X1K1</accession>
<dbReference type="Pfam" id="PF00534">
    <property type="entry name" value="Glycos_transf_1"/>
    <property type="match status" value="1"/>
</dbReference>
<reference evidence="2" key="1">
    <citation type="submission" date="2020-03" db="EMBL/GenBank/DDBJ databases">
        <title>Genome differentiation and subclade ecological adaptation of Prochlorococcus HLII clade in the global ocean.</title>
        <authorList>
            <person name="Yan W."/>
            <person name="Fen X."/>
            <person name="Zhang W."/>
        </authorList>
    </citation>
    <scope>NUCLEOTIDE SEQUENCE</scope>
    <source>
        <strain evidence="2">XMU1401</strain>
    </source>
</reference>
<name>A0A8I1X1K1_PROMR</name>
<keyword evidence="2" id="KW-0808">Transferase</keyword>
<sequence>MKRPKTKILLISASSKTGGGPSHIFLLNKILKDEFDFYLAMPKVSKLSKEFDTKKYLEIAERKILIQDIIRLVLFSKKNSINIIHAHGKGAGLIARIIKIFLNKPLIYTFHGIHTICLNKFKKYFYIIYENLTGWLDDEKVFVSLSEKIQAINMNLFINKNHSIINNSTENMIPLEVKNNKNNFEIGIRNQKKNIISICRLVDQKNIFEIFEIARNLQIYNFIILGDGYLLDKAKFFINSNNIKNVYLFGKKNDVFKYLYESDLFLSTSLYEGHPISILEAMSIGLPIVASEVIGNIDTIKDNYSGLFYRLGDINQAVYCIQRIMNDNSLKSKISFNAFSSHRKLFTTNKMKKSYLALYKKFN</sequence>
<protein>
    <submittedName>
        <fullName evidence="2">Glycosyltransferase family 4 protein</fullName>
    </submittedName>
</protein>
<organism evidence="2 3">
    <name type="scientific">Prochlorococcus marinus str. XMU1401</name>
    <dbReference type="NCBI Taxonomy" id="2052594"/>
    <lineage>
        <taxon>Bacteria</taxon>
        <taxon>Bacillati</taxon>
        <taxon>Cyanobacteriota</taxon>
        <taxon>Cyanophyceae</taxon>
        <taxon>Synechococcales</taxon>
        <taxon>Prochlorococcaceae</taxon>
        <taxon>Prochlorococcus</taxon>
    </lineage>
</organism>
<dbReference type="AlphaFoldDB" id="A0A8I1X1K1"/>
<dbReference type="PANTHER" id="PTHR45947:SF3">
    <property type="entry name" value="SULFOQUINOVOSYL TRANSFERASE SQD2"/>
    <property type="match status" value="1"/>
</dbReference>
<dbReference type="InterPro" id="IPR050194">
    <property type="entry name" value="Glycosyltransferase_grp1"/>
</dbReference>
<gene>
    <name evidence="2" type="ORF">HA142_07045</name>
</gene>
<dbReference type="PANTHER" id="PTHR45947">
    <property type="entry name" value="SULFOQUINOVOSYL TRANSFERASE SQD2"/>
    <property type="match status" value="1"/>
</dbReference>
<feature type="domain" description="Glycosyl transferase family 1" evidence="1">
    <location>
        <begin position="181"/>
        <end position="338"/>
    </location>
</feature>
<dbReference type="SUPFAM" id="SSF53756">
    <property type="entry name" value="UDP-Glycosyltransferase/glycogen phosphorylase"/>
    <property type="match status" value="1"/>
</dbReference>